<dbReference type="SUPFAM" id="SSF51197">
    <property type="entry name" value="Clavaminate synthase-like"/>
    <property type="match status" value="1"/>
</dbReference>
<dbReference type="EMBL" id="ML735301">
    <property type="protein sequence ID" value="KAE8386993.1"/>
    <property type="molecule type" value="Genomic_DNA"/>
</dbReference>
<reference evidence="2" key="1">
    <citation type="submission" date="2019-04" db="EMBL/GenBank/DDBJ databases">
        <title>Friends and foes A comparative genomics studyof 23 Aspergillus species from section Flavi.</title>
        <authorList>
            <consortium name="DOE Joint Genome Institute"/>
            <person name="Kjaerbolling I."/>
            <person name="Vesth T."/>
            <person name="Frisvad J.C."/>
            <person name="Nybo J.L."/>
            <person name="Theobald S."/>
            <person name="Kildgaard S."/>
            <person name="Isbrandt T."/>
            <person name="Kuo A."/>
            <person name="Sato A."/>
            <person name="Lyhne E.K."/>
            <person name="Kogle M.E."/>
            <person name="Wiebenga A."/>
            <person name="Kun R.S."/>
            <person name="Lubbers R.J."/>
            <person name="Makela M.R."/>
            <person name="Barry K."/>
            <person name="Chovatia M."/>
            <person name="Clum A."/>
            <person name="Daum C."/>
            <person name="Haridas S."/>
            <person name="He G."/>
            <person name="LaButti K."/>
            <person name="Lipzen A."/>
            <person name="Mondo S."/>
            <person name="Riley R."/>
            <person name="Salamov A."/>
            <person name="Simmons B.A."/>
            <person name="Magnuson J.K."/>
            <person name="Henrissat B."/>
            <person name="Mortensen U.H."/>
            <person name="Larsen T.O."/>
            <person name="Devries R.P."/>
            <person name="Grigoriev I.V."/>
            <person name="Machida M."/>
            <person name="Baker S.E."/>
            <person name="Andersen M.R."/>
        </authorList>
    </citation>
    <scope>NUCLEOTIDE SEQUENCE [LARGE SCALE GENOMIC DNA]</scope>
    <source>
        <strain evidence="2">IBT 14317</strain>
    </source>
</reference>
<evidence type="ECO:0008006" key="3">
    <source>
        <dbReference type="Google" id="ProtNLM"/>
    </source>
</evidence>
<dbReference type="Proteomes" id="UP000326877">
    <property type="component" value="Unassembled WGS sequence"/>
</dbReference>
<proteinExistence type="predicted"/>
<dbReference type="PANTHER" id="PTHR40128:SF1">
    <property type="entry name" value="PHYTANOYL-COA HYDROXYLASE"/>
    <property type="match status" value="1"/>
</dbReference>
<organism evidence="2">
    <name type="scientific">Petromyces alliaceus</name>
    <name type="common">Aspergillus alliaceus</name>
    <dbReference type="NCBI Taxonomy" id="209559"/>
    <lineage>
        <taxon>Eukaryota</taxon>
        <taxon>Fungi</taxon>
        <taxon>Dikarya</taxon>
        <taxon>Ascomycota</taxon>
        <taxon>Pezizomycotina</taxon>
        <taxon>Eurotiomycetes</taxon>
        <taxon>Eurotiomycetidae</taxon>
        <taxon>Eurotiales</taxon>
        <taxon>Aspergillaceae</taxon>
        <taxon>Aspergillus</taxon>
        <taxon>Aspergillus subgen. Circumdati</taxon>
    </lineage>
</organism>
<dbReference type="Gene3D" id="2.60.120.620">
    <property type="entry name" value="q2cbj1_9rhob like domain"/>
    <property type="match status" value="1"/>
</dbReference>
<sequence>MTTMVESEVLTSLPTKQQPNLPKDDIYGKYYPTHPKNQRLVSNFGPTIPEQVGLPTTDFQGHPIGNYARAVEPRWVKGLLPKELVLKCRREYSNYMSPSGLFTTGTDPIEGIFSEKDSRKVPPPGNIRRLFGLKDDEESEKYLEFMISAHEAQSYINFWSTDIGQKMEEELSRNAGYLTDEGRVSAFNQKMNDGGFLNWDTVEYGQKVNRKWLIGKYDVGDVIFHNPWMVHASCKNKYPQRRMRLVTDPRFVDSTKPCDEPWMKVFRPLDGL</sequence>
<evidence type="ECO:0000256" key="1">
    <source>
        <dbReference type="SAM" id="MobiDB-lite"/>
    </source>
</evidence>
<feature type="region of interest" description="Disordered" evidence="1">
    <location>
        <begin position="1"/>
        <end position="23"/>
    </location>
</feature>
<evidence type="ECO:0000313" key="2">
    <source>
        <dbReference type="EMBL" id="KAE8386993.1"/>
    </source>
</evidence>
<feature type="compositionally biased region" description="Polar residues" evidence="1">
    <location>
        <begin position="1"/>
        <end position="20"/>
    </location>
</feature>
<dbReference type="PANTHER" id="PTHR40128">
    <property type="entry name" value="EXPRESSED PROTEIN"/>
    <property type="match status" value="1"/>
</dbReference>
<name>A0A5N7BZC7_PETAA</name>
<accession>A0A5N7BZC7</accession>
<dbReference type="AlphaFoldDB" id="A0A5N7BZC7"/>
<gene>
    <name evidence="2" type="ORF">BDV23DRAFT_186774</name>
</gene>
<dbReference type="OrthoDB" id="2328924at2759"/>
<protein>
    <recommendedName>
        <fullName evidence="3">Phytanoyl-CoA dioxygenase</fullName>
    </recommendedName>
</protein>